<protein>
    <recommendedName>
        <fullName evidence="3">TnsA endonuclease-like protein</fullName>
    </recommendedName>
</protein>
<keyword evidence="2" id="KW-1185">Reference proteome</keyword>
<dbReference type="EMBL" id="JBHTCC010000003">
    <property type="protein sequence ID" value="MFC7299633.1"/>
    <property type="molecule type" value="Genomic_DNA"/>
</dbReference>
<evidence type="ECO:0000313" key="1">
    <source>
        <dbReference type="EMBL" id="MFC7299633.1"/>
    </source>
</evidence>
<comment type="caution">
    <text evidence="1">The sequence shown here is derived from an EMBL/GenBank/DDBJ whole genome shotgun (WGS) entry which is preliminary data.</text>
</comment>
<dbReference type="RefSeq" id="WP_382235800.1">
    <property type="nucleotide sequence ID" value="NZ_JBHTCC010000003.1"/>
</dbReference>
<proteinExistence type="predicted"/>
<accession>A0ABW2J7Z2</accession>
<organism evidence="1 2">
    <name type="scientific">Herminiimonas aquatilis</name>
    <dbReference type="NCBI Taxonomy" id="345342"/>
    <lineage>
        <taxon>Bacteria</taxon>
        <taxon>Pseudomonadati</taxon>
        <taxon>Pseudomonadota</taxon>
        <taxon>Betaproteobacteria</taxon>
        <taxon>Burkholderiales</taxon>
        <taxon>Oxalobacteraceae</taxon>
        <taxon>Herminiimonas</taxon>
    </lineage>
</organism>
<evidence type="ECO:0008006" key="3">
    <source>
        <dbReference type="Google" id="ProtNLM"/>
    </source>
</evidence>
<evidence type="ECO:0000313" key="2">
    <source>
        <dbReference type="Proteomes" id="UP001596379"/>
    </source>
</evidence>
<reference evidence="2" key="1">
    <citation type="journal article" date="2019" name="Int. J. Syst. Evol. Microbiol.">
        <title>The Global Catalogue of Microorganisms (GCM) 10K type strain sequencing project: providing services to taxonomists for standard genome sequencing and annotation.</title>
        <authorList>
            <consortium name="The Broad Institute Genomics Platform"/>
            <consortium name="The Broad Institute Genome Sequencing Center for Infectious Disease"/>
            <person name="Wu L."/>
            <person name="Ma J."/>
        </authorList>
    </citation>
    <scope>NUCLEOTIDE SEQUENCE [LARGE SCALE GENOMIC DNA]</scope>
    <source>
        <strain evidence="2">CCUG 36956</strain>
    </source>
</reference>
<dbReference type="Proteomes" id="UP001596379">
    <property type="component" value="Unassembled WGS sequence"/>
</dbReference>
<name>A0ABW2J7Z2_9BURK</name>
<gene>
    <name evidence="1" type="ORF">ACFQO0_14410</name>
</gene>
<sequence length="228" mass="26575">MSKSPKNKQRLHVFAAYRGRGKQNNDLYLVYSVKTNRDWILPSGRQFVHWLNFLELNRSVRSFDLAPELRISFDDKEYRGTEFDAEVEYVDGHQEFHEVKSDSTKVHEARGQLLAQASEAQREGIKYRLFTDDDLIPHVKTSIRWLKPLGFAAALRDQDHAVLQGRLLIVLKARTQGTLDQILQDFFGHDIPTVIGLFIRCAIQGVIAIDLSHRSFNYETQWKWLEEF</sequence>